<dbReference type="PANTHER" id="PTHR43861:SF3">
    <property type="entry name" value="PUTATIVE (AFU_ORTHOLOGUE AFUA_2G14390)-RELATED"/>
    <property type="match status" value="1"/>
</dbReference>
<dbReference type="EMBL" id="JACSQL010000001">
    <property type="protein sequence ID" value="MBD7966674.1"/>
    <property type="molecule type" value="Genomic_DNA"/>
</dbReference>
<comment type="caution">
    <text evidence="3">The sequence shown here is derived from an EMBL/GenBank/DDBJ whole genome shotgun (WGS) entry which is preliminary data.</text>
</comment>
<evidence type="ECO:0000259" key="2">
    <source>
        <dbReference type="Pfam" id="PF13847"/>
    </source>
</evidence>
<evidence type="ECO:0000256" key="1">
    <source>
        <dbReference type="ARBA" id="ARBA00022679"/>
    </source>
</evidence>
<organism evidence="3 4">
    <name type="scientific">Paenibacillus gallinarum</name>
    <dbReference type="NCBI Taxonomy" id="2762232"/>
    <lineage>
        <taxon>Bacteria</taxon>
        <taxon>Bacillati</taxon>
        <taxon>Bacillota</taxon>
        <taxon>Bacilli</taxon>
        <taxon>Bacillales</taxon>
        <taxon>Paenibacillaceae</taxon>
        <taxon>Paenibacillus</taxon>
    </lineage>
</organism>
<dbReference type="Gene3D" id="1.10.150.350">
    <property type="match status" value="1"/>
</dbReference>
<dbReference type="SUPFAM" id="SSF53335">
    <property type="entry name" value="S-adenosyl-L-methionine-dependent methyltransferases"/>
    <property type="match status" value="1"/>
</dbReference>
<reference evidence="3 4" key="1">
    <citation type="submission" date="2020-08" db="EMBL/GenBank/DDBJ databases">
        <title>A Genomic Blueprint of the Chicken Gut Microbiome.</title>
        <authorList>
            <person name="Gilroy R."/>
            <person name="Ravi A."/>
            <person name="Getino M."/>
            <person name="Pursley I."/>
            <person name="Horton D.L."/>
            <person name="Alikhan N.-F."/>
            <person name="Baker D."/>
            <person name="Gharbi K."/>
            <person name="Hall N."/>
            <person name="Watson M."/>
            <person name="Adriaenssens E.M."/>
            <person name="Foster-Nyarko E."/>
            <person name="Jarju S."/>
            <person name="Secka A."/>
            <person name="Antonio M."/>
            <person name="Oren A."/>
            <person name="Chaudhuri R."/>
            <person name="La Ragione R.M."/>
            <person name="Hildebrand F."/>
            <person name="Pallen M.J."/>
        </authorList>
    </citation>
    <scope>NUCLEOTIDE SEQUENCE [LARGE SCALE GENOMIC DNA]</scope>
    <source>
        <strain evidence="3 4">Sa2BVA9</strain>
    </source>
</reference>
<proteinExistence type="predicted"/>
<feature type="domain" description="Methyltransferase" evidence="2">
    <location>
        <begin position="40"/>
        <end position="141"/>
    </location>
</feature>
<keyword evidence="3" id="KW-0489">Methyltransferase</keyword>
<accession>A0ABR8SU77</accession>
<gene>
    <name evidence="3" type="ORF">H9647_01220</name>
</gene>
<evidence type="ECO:0000313" key="4">
    <source>
        <dbReference type="Proteomes" id="UP000608071"/>
    </source>
</evidence>
<dbReference type="InterPro" id="IPR025714">
    <property type="entry name" value="Methyltranfer_dom"/>
</dbReference>
<name>A0ABR8SU77_9BACL</name>
<evidence type="ECO:0000313" key="3">
    <source>
        <dbReference type="EMBL" id="MBD7966674.1"/>
    </source>
</evidence>
<dbReference type="Pfam" id="PF13847">
    <property type="entry name" value="Methyltransf_31"/>
    <property type="match status" value="1"/>
</dbReference>
<dbReference type="Gene3D" id="3.40.50.150">
    <property type="entry name" value="Vaccinia Virus protein VP39"/>
    <property type="match status" value="1"/>
</dbReference>
<keyword evidence="1" id="KW-0808">Transferase</keyword>
<dbReference type="CDD" id="cd02440">
    <property type="entry name" value="AdoMet_MTases"/>
    <property type="match status" value="1"/>
</dbReference>
<dbReference type="RefSeq" id="WP_191797423.1">
    <property type="nucleotide sequence ID" value="NZ_JACSQL010000001.1"/>
</dbReference>
<keyword evidence="4" id="KW-1185">Reference proteome</keyword>
<dbReference type="GO" id="GO:0032259">
    <property type="term" value="P:methylation"/>
    <property type="evidence" value="ECO:0007669"/>
    <property type="project" value="UniProtKB-KW"/>
</dbReference>
<dbReference type="PANTHER" id="PTHR43861">
    <property type="entry name" value="TRANS-ACONITATE 2-METHYLTRANSFERASE-RELATED"/>
    <property type="match status" value="1"/>
</dbReference>
<dbReference type="Proteomes" id="UP000608071">
    <property type="component" value="Unassembled WGS sequence"/>
</dbReference>
<dbReference type="InterPro" id="IPR029063">
    <property type="entry name" value="SAM-dependent_MTases_sf"/>
</dbReference>
<protein>
    <submittedName>
        <fullName evidence="3">Class I SAM-dependent methyltransferase</fullName>
    </submittedName>
</protein>
<sequence length="294" mass="34152">MSEYYWDNQIEYLRNTRGLYYNDDYLKFLVESVWKVYKPVNIVDYGCGFGYLGLKLLPLLPDGSTYTGIDQGKELINQAKEIFSKLSFDTEFIVLDIDDAELEPKYDIAISHAFLLHMTDPKRILQKMVDSVQDHGMVICFEPHWIGNMANCYLDGTEQSNVIRLGVLQKLYERDHKRTGKNGNIGIQLPIMLSQLGLRDVDCRVSDKVNFFDQNMDPEHKNTLYRSLKEEGLGQEPHRGSEVINNLISRELDEIEAKEQYEAEKTFFEKFSLESWLTYAPNMKISYGTVHRNS</sequence>
<dbReference type="GO" id="GO:0008168">
    <property type="term" value="F:methyltransferase activity"/>
    <property type="evidence" value="ECO:0007669"/>
    <property type="project" value="UniProtKB-KW"/>
</dbReference>